<dbReference type="EC" id="1.2.4.4" evidence="6"/>
<keyword evidence="3 6" id="KW-0560">Oxidoreductase</keyword>
<dbReference type="CDD" id="cd02000">
    <property type="entry name" value="TPP_E1_PDC_ADC_BCADC"/>
    <property type="match status" value="1"/>
</dbReference>
<organism evidence="6 7">
    <name type="scientific">Mycobacteroides salmoniphilum</name>
    <dbReference type="NCBI Taxonomy" id="404941"/>
    <lineage>
        <taxon>Bacteria</taxon>
        <taxon>Bacillati</taxon>
        <taxon>Actinomycetota</taxon>
        <taxon>Actinomycetes</taxon>
        <taxon>Mycobacteriales</taxon>
        <taxon>Mycobacteriaceae</taxon>
        <taxon>Mycobacteroides</taxon>
    </lineage>
</organism>
<accession>A0A4R8SWR7</accession>
<comment type="caution">
    <text evidence="6">The sequence shown here is derived from an EMBL/GenBank/DDBJ whole genome shotgun (WGS) entry which is preliminary data.</text>
</comment>
<evidence type="ECO:0000256" key="4">
    <source>
        <dbReference type="ARBA" id="ARBA00023052"/>
    </source>
</evidence>
<dbReference type="Proteomes" id="UP000294604">
    <property type="component" value="Unassembled WGS sequence"/>
</dbReference>
<reference evidence="6 7" key="1">
    <citation type="journal article" date="2019" name="Sci. Rep.">
        <title>Extended insight into the Mycobacterium chelonae-abscessus complex through whole genome sequencing of Mycobacterium salmoniphilum outbreak and Mycobacterium salmoniphilum-like strains.</title>
        <authorList>
            <person name="Behra P.R.K."/>
            <person name="Das S."/>
            <person name="Pettersson B.M.F."/>
            <person name="Shirreff L."/>
            <person name="DuCote T."/>
            <person name="Jacobsson K.G."/>
            <person name="Ennis D.G."/>
            <person name="Kirsebom L.A."/>
        </authorList>
    </citation>
    <scope>NUCLEOTIDE SEQUENCE [LARGE SCALE GENOMIC DNA]</scope>
    <source>
        <strain evidence="6 7">CCUG 60884</strain>
    </source>
</reference>
<evidence type="ECO:0000259" key="5">
    <source>
        <dbReference type="Pfam" id="PF00676"/>
    </source>
</evidence>
<dbReference type="InterPro" id="IPR001017">
    <property type="entry name" value="DH_E1"/>
</dbReference>
<dbReference type="InterPro" id="IPR029061">
    <property type="entry name" value="THDP-binding"/>
</dbReference>
<dbReference type="GO" id="GO:0009083">
    <property type="term" value="P:branched-chain amino acid catabolic process"/>
    <property type="evidence" value="ECO:0007669"/>
    <property type="project" value="TreeGrafter"/>
</dbReference>
<evidence type="ECO:0000256" key="3">
    <source>
        <dbReference type="ARBA" id="ARBA00023002"/>
    </source>
</evidence>
<dbReference type="PANTHER" id="PTHR43380:SF1">
    <property type="entry name" value="2-OXOISOVALERATE DEHYDROGENASE SUBUNIT ALPHA, MITOCHONDRIAL"/>
    <property type="match status" value="1"/>
</dbReference>
<evidence type="ECO:0000256" key="1">
    <source>
        <dbReference type="ARBA" id="ARBA00001946"/>
    </source>
</evidence>
<feature type="domain" description="Dehydrogenase E1 component" evidence="5">
    <location>
        <begin position="37"/>
        <end position="307"/>
    </location>
</feature>
<evidence type="ECO:0000313" key="6">
    <source>
        <dbReference type="EMBL" id="TEA06768.1"/>
    </source>
</evidence>
<dbReference type="NCBIfam" id="TIGR03181">
    <property type="entry name" value="PDH_E1_alph_x"/>
    <property type="match status" value="1"/>
</dbReference>
<dbReference type="OrthoDB" id="9766715at2"/>
<dbReference type="STRING" id="404941.GCA_002013645_02857"/>
<dbReference type="SUPFAM" id="SSF52518">
    <property type="entry name" value="Thiamin diphosphate-binding fold (THDP-binding)"/>
    <property type="match status" value="1"/>
</dbReference>
<comment type="cofactor">
    <cofactor evidence="1">
        <name>Mg(2+)</name>
        <dbReference type="ChEBI" id="CHEBI:18420"/>
    </cofactor>
</comment>
<dbReference type="InterPro" id="IPR050771">
    <property type="entry name" value="Alpha-ketoacid_DH_E1_comp"/>
</dbReference>
<dbReference type="Gene3D" id="3.40.50.970">
    <property type="match status" value="1"/>
</dbReference>
<protein>
    <submittedName>
        <fullName evidence="6">3-methyl-2-oxobutanoate dehydrogenase subunit alpha</fullName>
        <ecNumber evidence="6">1.2.4.4</ecNumber>
    </submittedName>
</protein>
<dbReference type="RefSeq" id="WP_134084068.1">
    <property type="nucleotide sequence ID" value="NZ_PECJ01000003.1"/>
</dbReference>
<comment type="cofactor">
    <cofactor evidence="2">
        <name>thiamine diphosphate</name>
        <dbReference type="ChEBI" id="CHEBI:58937"/>
    </cofactor>
</comment>
<gene>
    <name evidence="6" type="primary">bkdA</name>
    <name evidence="6" type="ORF">CCUG60884_01906</name>
</gene>
<dbReference type="PANTHER" id="PTHR43380">
    <property type="entry name" value="2-OXOISOVALERATE DEHYDROGENASE SUBUNIT ALPHA, MITOCHONDRIAL"/>
    <property type="match status" value="1"/>
</dbReference>
<dbReference type="InterPro" id="IPR017596">
    <property type="entry name" value="PdhA/BkdA"/>
</dbReference>
<dbReference type="EMBL" id="PECL01000007">
    <property type="protein sequence ID" value="TEA06768.1"/>
    <property type="molecule type" value="Genomic_DNA"/>
</dbReference>
<dbReference type="GO" id="GO:0000287">
    <property type="term" value="F:magnesium ion binding"/>
    <property type="evidence" value="ECO:0007669"/>
    <property type="project" value="UniProtKB-ARBA"/>
</dbReference>
<evidence type="ECO:0000256" key="2">
    <source>
        <dbReference type="ARBA" id="ARBA00001964"/>
    </source>
</evidence>
<dbReference type="Pfam" id="PF00676">
    <property type="entry name" value="E1_dh"/>
    <property type="match status" value="1"/>
</dbReference>
<name>A0A4R8SWR7_9MYCO</name>
<dbReference type="GO" id="GO:0003863">
    <property type="term" value="F:branched-chain 2-oxo acid dehydrogenase activity"/>
    <property type="evidence" value="ECO:0007669"/>
    <property type="project" value="UniProtKB-EC"/>
</dbReference>
<keyword evidence="4" id="KW-0786">Thiamine pyrophosphate</keyword>
<sequence length="370" mass="40119">METIQLLDPEGNRVENSAYTPLVADIGDEQLAALYEDMVVVRRIDTEATALQRQGELALWAPLLGQEAAQVGSARALAHDDFAFTSFREHGVAYCRGVEPTAMLQFWRGSTQSGWNPRDHNVTAPAIIVGAQTLHATGYAMGVKFDGADTAVIAYFGDGATSQGDVSEAFAFASSFGAPVVFFCQNNQWAISEPVRVQSHLPLAARGTGFGVPGIQVDGNDVLAVMATTRAALRRAREGSGPTLIEAVTYRMGPHTTSDDPTKYRNSAELEEWRARDPLSRVEKYLARRGALTDSDTQRIAARADKVAAEMRAGCLGTIEPTAADMFNHVYAEPHSLVAAERRDYLEYLAGFEVEGVDEPLARREGTYAS</sequence>
<dbReference type="AlphaFoldDB" id="A0A4R8SWR7"/>
<evidence type="ECO:0000313" key="7">
    <source>
        <dbReference type="Proteomes" id="UP000294604"/>
    </source>
</evidence>
<proteinExistence type="predicted"/>